<comment type="caution">
    <text evidence="3">The sequence shown here is derived from an EMBL/GenBank/DDBJ whole genome shotgun (WGS) entry which is preliminary data.</text>
</comment>
<dbReference type="InterPro" id="IPR054828">
    <property type="entry name" value="Vit_B12_bind_prot"/>
</dbReference>
<evidence type="ECO:0000259" key="2">
    <source>
        <dbReference type="PROSITE" id="PS50983"/>
    </source>
</evidence>
<dbReference type="EMBL" id="JARSBN010000005">
    <property type="protein sequence ID" value="MDG4716416.1"/>
    <property type="molecule type" value="Genomic_DNA"/>
</dbReference>
<sequence>MKYLDQLNRNVELEHTPKRIVSLVPSQTELLVDLGLENDLVGVTKFCVHPNHLRKQKTIVGGTKQIHLNKIKALRPDIILCNKEENTKEIIRDLEDVAPIHISDVDTIEDCLELIKMYGTIFNSSKKASELIEAIKTERQKFQSALQSTSKKKVAYFIWKNPWMVAASNTFINTMINEAGFSNVFESEARYPEIDLEDSKLKEADLIFLSSEPYPFKTKDIEGFREQFPLKDISIVDGEMFSWYGSRLLKSFKYFKETFY</sequence>
<keyword evidence="1" id="KW-0732">Signal</keyword>
<feature type="domain" description="Fe/B12 periplasmic-binding" evidence="2">
    <location>
        <begin position="19"/>
        <end position="260"/>
    </location>
</feature>
<dbReference type="InterPro" id="IPR050902">
    <property type="entry name" value="ABC_Transporter_SBP"/>
</dbReference>
<dbReference type="Proteomes" id="UP001529085">
    <property type="component" value="Unassembled WGS sequence"/>
</dbReference>
<name>A0ABT6G317_9FLAO</name>
<accession>A0ABT6G317</accession>
<dbReference type="RefSeq" id="WP_278005862.1">
    <property type="nucleotide sequence ID" value="NZ_JARSBN010000005.1"/>
</dbReference>
<gene>
    <name evidence="3" type="ORF">P7122_11055</name>
</gene>
<evidence type="ECO:0000313" key="3">
    <source>
        <dbReference type="EMBL" id="MDG4716416.1"/>
    </source>
</evidence>
<reference evidence="3 4" key="1">
    <citation type="submission" date="2023-03" db="EMBL/GenBank/DDBJ databases">
        <title>Strain YYF002 represents a novel species in the genus Winogradskyella isolated from seawater.</title>
        <authorList>
            <person name="Fu Z.-Y."/>
        </authorList>
    </citation>
    <scope>NUCLEOTIDE SEQUENCE [LARGE SCALE GENOMIC DNA]</scope>
    <source>
        <strain evidence="3 4">YYF002</strain>
    </source>
</reference>
<dbReference type="NCBIfam" id="NF038402">
    <property type="entry name" value="TroA_like"/>
    <property type="match status" value="1"/>
</dbReference>
<evidence type="ECO:0000313" key="4">
    <source>
        <dbReference type="Proteomes" id="UP001529085"/>
    </source>
</evidence>
<dbReference type="PANTHER" id="PTHR30535">
    <property type="entry name" value="VITAMIN B12-BINDING PROTEIN"/>
    <property type="match status" value="1"/>
</dbReference>
<keyword evidence="3" id="KW-0675">Receptor</keyword>
<proteinExistence type="predicted"/>
<dbReference type="PROSITE" id="PS50983">
    <property type="entry name" value="FE_B12_PBP"/>
    <property type="match status" value="1"/>
</dbReference>
<protein>
    <submittedName>
        <fullName evidence="3">Helical backbone metal receptor</fullName>
    </submittedName>
</protein>
<dbReference type="SUPFAM" id="SSF53807">
    <property type="entry name" value="Helical backbone' metal receptor"/>
    <property type="match status" value="1"/>
</dbReference>
<dbReference type="Gene3D" id="3.40.50.1980">
    <property type="entry name" value="Nitrogenase molybdenum iron protein domain"/>
    <property type="match status" value="2"/>
</dbReference>
<dbReference type="InterPro" id="IPR002491">
    <property type="entry name" value="ABC_transptr_periplasmic_BD"/>
</dbReference>
<evidence type="ECO:0000256" key="1">
    <source>
        <dbReference type="ARBA" id="ARBA00022729"/>
    </source>
</evidence>
<dbReference type="Pfam" id="PF01497">
    <property type="entry name" value="Peripla_BP_2"/>
    <property type="match status" value="1"/>
</dbReference>
<dbReference type="PANTHER" id="PTHR30535:SF34">
    <property type="entry name" value="MOLYBDATE-BINDING PROTEIN MOLA"/>
    <property type="match status" value="1"/>
</dbReference>
<keyword evidence="4" id="KW-1185">Reference proteome</keyword>
<organism evidence="3 4">
    <name type="scientific">Winogradskyella marincola</name>
    <dbReference type="NCBI Taxonomy" id="3037795"/>
    <lineage>
        <taxon>Bacteria</taxon>
        <taxon>Pseudomonadati</taxon>
        <taxon>Bacteroidota</taxon>
        <taxon>Flavobacteriia</taxon>
        <taxon>Flavobacteriales</taxon>
        <taxon>Flavobacteriaceae</taxon>
        <taxon>Winogradskyella</taxon>
    </lineage>
</organism>